<organism evidence="1 2">
    <name type="scientific">Lutibacter profundi</name>
    <dbReference type="NCBI Taxonomy" id="1622118"/>
    <lineage>
        <taxon>Bacteria</taxon>
        <taxon>Pseudomonadati</taxon>
        <taxon>Bacteroidota</taxon>
        <taxon>Flavobacteriia</taxon>
        <taxon>Flavobacteriales</taxon>
        <taxon>Flavobacteriaceae</taxon>
        <taxon>Lutibacter</taxon>
    </lineage>
</organism>
<dbReference type="OrthoDB" id="1467339at2"/>
<dbReference type="KEGG" id="lut:Lupro_08385"/>
<dbReference type="Pfam" id="PF13715">
    <property type="entry name" value="CarbopepD_reg_2"/>
    <property type="match status" value="1"/>
</dbReference>
<proteinExistence type="predicted"/>
<reference evidence="1 2" key="2">
    <citation type="journal article" date="2016" name="Int. J. Syst. Evol. Microbiol.">
        <title>Lutibacter profundi sp. nov., isolated from a deep-sea hydrothermal system on the Arctic Mid-Ocean Ridge and emended description of the genus Lutibacter.</title>
        <authorList>
            <person name="Le Moine Bauer S."/>
            <person name="Roalkvam I."/>
            <person name="Steen I.H."/>
            <person name="Dahle H."/>
        </authorList>
    </citation>
    <scope>NUCLEOTIDE SEQUENCE [LARGE SCALE GENOMIC DNA]</scope>
    <source>
        <strain evidence="1 2">LP1</strain>
    </source>
</reference>
<dbReference type="Gene3D" id="2.60.40.1120">
    <property type="entry name" value="Carboxypeptidase-like, regulatory domain"/>
    <property type="match status" value="1"/>
</dbReference>
<protein>
    <recommendedName>
        <fullName evidence="3">TonB-dependent receptor</fullName>
    </recommendedName>
</protein>
<accession>A0A0X8G761</accession>
<keyword evidence="2" id="KW-1185">Reference proteome</keyword>
<gene>
    <name evidence="1" type="ORF">Lupro_08385</name>
</gene>
<dbReference type="AlphaFoldDB" id="A0A0X8G761"/>
<sequence length="159" mass="18215">MKKITLFLIFSLSTFLSFSQYIEGKVVDANTNKPIEGVNVYMEGINRGAVTNEKGNYYLKFPYVIVKNDVIRFSHIAYKELEVPYVPQKKNYSVNLLIDLNKLEEVKISERRNLKQRISYTKLSSMKNGVHSFGSILIDDKIYVIGGDASVVEDIYENS</sequence>
<dbReference type="Proteomes" id="UP000059672">
    <property type="component" value="Chromosome"/>
</dbReference>
<dbReference type="STRING" id="1622118.Lupro_08385"/>
<evidence type="ECO:0000313" key="2">
    <source>
        <dbReference type="Proteomes" id="UP000059672"/>
    </source>
</evidence>
<dbReference type="EMBL" id="CP013355">
    <property type="protein sequence ID" value="AMC11270.1"/>
    <property type="molecule type" value="Genomic_DNA"/>
</dbReference>
<evidence type="ECO:0000313" key="1">
    <source>
        <dbReference type="EMBL" id="AMC11270.1"/>
    </source>
</evidence>
<reference evidence="2" key="1">
    <citation type="submission" date="2015-12" db="EMBL/GenBank/DDBJ databases">
        <title>Complete genome sequence of Lutibacter profundus strain LP1.</title>
        <authorList>
            <person name="Wissuwa J."/>
            <person name="Le Moine Bauer S."/>
            <person name="Stokke R."/>
            <person name="Dahle H."/>
            <person name="Steen I.H."/>
        </authorList>
    </citation>
    <scope>NUCLEOTIDE SEQUENCE [LARGE SCALE GENOMIC DNA]</scope>
    <source>
        <strain evidence="2">LP1</strain>
    </source>
</reference>
<evidence type="ECO:0008006" key="3">
    <source>
        <dbReference type="Google" id="ProtNLM"/>
    </source>
</evidence>
<dbReference type="RefSeq" id="WP_068208657.1">
    <property type="nucleotide sequence ID" value="NZ_CP013355.1"/>
</dbReference>
<dbReference type="SUPFAM" id="SSF49464">
    <property type="entry name" value="Carboxypeptidase regulatory domain-like"/>
    <property type="match status" value="1"/>
</dbReference>
<dbReference type="InterPro" id="IPR008969">
    <property type="entry name" value="CarboxyPept-like_regulatory"/>
</dbReference>
<name>A0A0X8G761_9FLAO</name>